<proteinExistence type="predicted"/>
<accession>A0A0A9F3K5</accession>
<evidence type="ECO:0000313" key="1">
    <source>
        <dbReference type="EMBL" id="JAE05794.1"/>
    </source>
</evidence>
<reference evidence="1" key="1">
    <citation type="submission" date="2014-09" db="EMBL/GenBank/DDBJ databases">
        <authorList>
            <person name="Magalhaes I.L.F."/>
            <person name="Oliveira U."/>
            <person name="Santos F.R."/>
            <person name="Vidigal T.H.D.A."/>
            <person name="Brescovit A.D."/>
            <person name="Santos A.J."/>
        </authorList>
    </citation>
    <scope>NUCLEOTIDE SEQUENCE</scope>
    <source>
        <tissue evidence="1">Shoot tissue taken approximately 20 cm above the soil surface</tissue>
    </source>
</reference>
<organism evidence="1">
    <name type="scientific">Arundo donax</name>
    <name type="common">Giant reed</name>
    <name type="synonym">Donax arundinaceus</name>
    <dbReference type="NCBI Taxonomy" id="35708"/>
    <lineage>
        <taxon>Eukaryota</taxon>
        <taxon>Viridiplantae</taxon>
        <taxon>Streptophyta</taxon>
        <taxon>Embryophyta</taxon>
        <taxon>Tracheophyta</taxon>
        <taxon>Spermatophyta</taxon>
        <taxon>Magnoliopsida</taxon>
        <taxon>Liliopsida</taxon>
        <taxon>Poales</taxon>
        <taxon>Poaceae</taxon>
        <taxon>PACMAD clade</taxon>
        <taxon>Arundinoideae</taxon>
        <taxon>Arundineae</taxon>
        <taxon>Arundo</taxon>
    </lineage>
</organism>
<name>A0A0A9F3K5_ARUDO</name>
<dbReference type="EMBL" id="GBRH01192102">
    <property type="protein sequence ID" value="JAE05794.1"/>
    <property type="molecule type" value="Transcribed_RNA"/>
</dbReference>
<reference evidence="1" key="2">
    <citation type="journal article" date="2015" name="Data Brief">
        <title>Shoot transcriptome of the giant reed, Arundo donax.</title>
        <authorList>
            <person name="Barrero R.A."/>
            <person name="Guerrero F.D."/>
            <person name="Moolhuijzen P."/>
            <person name="Goolsby J.A."/>
            <person name="Tidwell J."/>
            <person name="Bellgard S.E."/>
            <person name="Bellgard M.I."/>
        </authorList>
    </citation>
    <scope>NUCLEOTIDE SEQUENCE</scope>
    <source>
        <tissue evidence="1">Shoot tissue taken approximately 20 cm above the soil surface</tissue>
    </source>
</reference>
<dbReference type="AlphaFoldDB" id="A0A0A9F3K5"/>
<protein>
    <submittedName>
        <fullName evidence="1">Uncharacterized protein</fullName>
    </submittedName>
</protein>
<sequence length="57" mass="5863">MAGTQNLNPRFRLGGNPCPNQGRKLRSVIGGVGSPFPPPISVGVHEAALTAARGVQL</sequence>